<name>A0A8K0KXN0_9PEZI</name>
<dbReference type="Proteomes" id="UP000809789">
    <property type="component" value="Unassembled WGS sequence"/>
</dbReference>
<evidence type="ECO:0000256" key="1">
    <source>
        <dbReference type="SAM" id="MobiDB-lite"/>
    </source>
</evidence>
<keyword evidence="5" id="KW-1185">Reference proteome</keyword>
<keyword evidence="2" id="KW-0812">Transmembrane</keyword>
<dbReference type="Pfam" id="PF20684">
    <property type="entry name" value="Fung_rhodopsin"/>
    <property type="match status" value="1"/>
</dbReference>
<dbReference type="PANTHER" id="PTHR39614">
    <property type="entry name" value="INTEGRAL MEMBRANE PROTEIN"/>
    <property type="match status" value="1"/>
</dbReference>
<evidence type="ECO:0000259" key="3">
    <source>
        <dbReference type="Pfam" id="PF20684"/>
    </source>
</evidence>
<dbReference type="PANTHER" id="PTHR39614:SF2">
    <property type="entry name" value="INTEGRAL MEMBRANE PROTEIN"/>
    <property type="match status" value="1"/>
</dbReference>
<feature type="domain" description="Rhodopsin" evidence="3">
    <location>
        <begin position="48"/>
        <end position="278"/>
    </location>
</feature>
<keyword evidence="2" id="KW-1133">Transmembrane helix</keyword>
<organism evidence="4 5">
    <name type="scientific">Elsinoe batatas</name>
    <dbReference type="NCBI Taxonomy" id="2601811"/>
    <lineage>
        <taxon>Eukaryota</taxon>
        <taxon>Fungi</taxon>
        <taxon>Dikarya</taxon>
        <taxon>Ascomycota</taxon>
        <taxon>Pezizomycotina</taxon>
        <taxon>Dothideomycetes</taxon>
        <taxon>Dothideomycetidae</taxon>
        <taxon>Myriangiales</taxon>
        <taxon>Elsinoaceae</taxon>
        <taxon>Elsinoe</taxon>
    </lineage>
</organism>
<comment type="caution">
    <text evidence="4">The sequence shown here is derived from an EMBL/GenBank/DDBJ whole genome shotgun (WGS) entry which is preliminary data.</text>
</comment>
<evidence type="ECO:0000313" key="4">
    <source>
        <dbReference type="EMBL" id="KAG8625252.1"/>
    </source>
</evidence>
<feature type="region of interest" description="Disordered" evidence="1">
    <location>
        <begin position="314"/>
        <end position="342"/>
    </location>
</feature>
<feature type="region of interest" description="Disordered" evidence="1">
    <location>
        <begin position="356"/>
        <end position="380"/>
    </location>
</feature>
<evidence type="ECO:0000256" key="2">
    <source>
        <dbReference type="SAM" id="Phobius"/>
    </source>
</evidence>
<dbReference type="EMBL" id="JAESVG020000008">
    <property type="protein sequence ID" value="KAG8625252.1"/>
    <property type="molecule type" value="Genomic_DNA"/>
</dbReference>
<protein>
    <recommendedName>
        <fullName evidence="3">Rhodopsin domain-containing protein</fullName>
    </recommendedName>
</protein>
<gene>
    <name evidence="4" type="ORF">KVT40_007003</name>
</gene>
<sequence>MASKDALADYEGIYYVSQLTDTNRSGWVQVCGAMTLSYCLCFLVMRGWVKYGHFGLDDWMCAGSTLLGTVQHALLFAAVAAGLGRADAVLLDEGYNWRSASKIFQAAQILFVLSYGGAKLTIATLVHRLFAKQMVAAKRFCEVLKGLCVLWTISALLVLFIKCDPSITSGGGATCDGEYARWTAISTADVLIEAVSLGLVCVLVNHIQLKRSHKIAVTISFVPRIALVIPAALHAVSIRDTASAEDVAFAHVDQAVWLQTMLAWSLLTCSIPSFKAALRPFERGGTTYLTSTDRRAYDEAAGNLFVGPTVKTTATKGGRTSQRAQTRATIHSSLRSKQEDHGDRIQVDVDITVLHESGNHSRPRKLSLSGPGTPRLSSRS</sequence>
<accession>A0A8K0KXN0</accession>
<keyword evidence="2" id="KW-0472">Membrane</keyword>
<reference evidence="4" key="1">
    <citation type="submission" date="2021-07" db="EMBL/GenBank/DDBJ databases">
        <title>Elsinoe batatas strain:CRI-CJ2 Genome sequencing and assembly.</title>
        <authorList>
            <person name="Huang L."/>
        </authorList>
    </citation>
    <scope>NUCLEOTIDE SEQUENCE</scope>
    <source>
        <strain evidence="4">CRI-CJ2</strain>
    </source>
</reference>
<evidence type="ECO:0000313" key="5">
    <source>
        <dbReference type="Proteomes" id="UP000809789"/>
    </source>
</evidence>
<feature type="transmembrane region" description="Helical" evidence="2">
    <location>
        <begin position="181"/>
        <end position="203"/>
    </location>
</feature>
<dbReference type="InterPro" id="IPR049326">
    <property type="entry name" value="Rhodopsin_dom_fungi"/>
</dbReference>
<feature type="transmembrane region" description="Helical" evidence="2">
    <location>
        <begin position="61"/>
        <end position="83"/>
    </location>
</feature>
<proteinExistence type="predicted"/>
<dbReference type="AlphaFoldDB" id="A0A8K0KXN0"/>
<feature type="compositionally biased region" description="Polar residues" evidence="1">
    <location>
        <begin position="314"/>
        <end position="335"/>
    </location>
</feature>
<dbReference type="OrthoDB" id="3918601at2759"/>
<feature type="transmembrane region" description="Helical" evidence="2">
    <location>
        <begin position="27"/>
        <end position="49"/>
    </location>
</feature>
<feature type="transmembrane region" description="Helical" evidence="2">
    <location>
        <begin position="143"/>
        <end position="161"/>
    </location>
</feature>
<feature type="transmembrane region" description="Helical" evidence="2">
    <location>
        <begin position="103"/>
        <end position="131"/>
    </location>
</feature>